<keyword evidence="3" id="KW-1185">Reference proteome</keyword>
<evidence type="ECO:0000313" key="3">
    <source>
        <dbReference type="Proteomes" id="UP000308197"/>
    </source>
</evidence>
<feature type="region of interest" description="Disordered" evidence="1">
    <location>
        <begin position="458"/>
        <end position="494"/>
    </location>
</feature>
<dbReference type="AlphaFoldDB" id="A0A5C3NYM9"/>
<dbReference type="InParanoid" id="A0A5C3NYM9"/>
<dbReference type="EMBL" id="ML211483">
    <property type="protein sequence ID" value="TFK82464.1"/>
    <property type="molecule type" value="Genomic_DNA"/>
</dbReference>
<feature type="region of interest" description="Disordered" evidence="1">
    <location>
        <begin position="557"/>
        <end position="587"/>
    </location>
</feature>
<feature type="region of interest" description="Disordered" evidence="1">
    <location>
        <begin position="192"/>
        <end position="236"/>
    </location>
</feature>
<sequence length="1182" mass="128137">MSSSNYARGPCAHSQCTQALGGCAAFVIVVNDTLREYALSADERCSACLHPWFSHRVGALELDGRPALFHRGGCVSFQCGGFVMPADGGTANWDTACACGGPLRAHSISTSGAGHAPTIVTPQVAPVQFATTHPALSPVLPLGARAPLDAAALASAPPIEAYNGMREEEGGSAWDRCRASAERTRVAIAAQRGNVSRVRSTTSRVTAPAPAASAGPASAAPARTSGSGEGHGAIASQPDPTVKVFSVLMLPFQHPSTENCRGSYPRREWVWTPEQFDNIVHQAILYELMFTVTLAREGPVWLSFHNQVMEFCRRHHIHVPGFEPSVTPRTPSSLPFILLKSANKKKPMGAKIHSLFDDLTCTTFTVDNLLGTKFLITPPYPGPEEQFAPHPLLRIAPRRGDLSANLMRSDLWTSDTPGMLDYLHIPAPYDPHPCFPSRVMCVVGPDVVPRCRLDCPTERARSREASPVAGPSGTQHAESPPSMRATSPSFSADVNHLPSPTLVASPGPSVLASVGPSLSALQLSGILDDNDFASTTSTPLGSPTDVWRDLPPRMTSRRTEAAAVGEDRAREVTTPSGSMATAPVPGPANDAVRLLDIAPASDVAVTPASPLSDELPVALRPAAVPVSSQAPDGLDRDQAGSPAASGEVIPFDPTPTQQTRKRQHSVGVIPHNSSPPGSSHVSASAVDVVHMGEDTLVADPVALPLGSQSIAGVEDPEGAVEVEQRPSNRRRTHSPVLPILRNPYIRSARALRPVPEAAVQRWTSRVLSVLSPAADFSHPIPHIRAPDMEMASDILIFLVEWLVEKQPVGPSADAEDAFAEAFAARFPHSHAECTLTTLPRLIRHGARLDLRVGDAIGSSPVRSLLRLCIQKLVGDERYWKVVGRYRCTFIRLIDPELYEHLVPWAEYEWGTPLPSDPCHPLITLIFSAGVDVKVFSDPPRHAELEWMERHLVAQALFDGTELASDASGLAAFRRGMHMAIASGHTLDETFLFNCRDYLAVMCSVRLDDVSLLIRHIEFKSALDLRAAEQQSAHSEIMPNVTWDVIFEDAFKERLTAYLKGRGHPDHPDVREVVGQEVFLRDQGDPLLRARLFLQMMSGSDLVPPEGDWKLKIFFRHVGRREPLPEGEALDHIHPINVHACFYDCTVTIDEGVRILLREENGGLLFEVWLHGAVLDPNDYNQI</sequence>
<gene>
    <name evidence="2" type="ORF">K466DRAFT_603651</name>
</gene>
<dbReference type="Proteomes" id="UP000308197">
    <property type="component" value="Unassembled WGS sequence"/>
</dbReference>
<accession>A0A5C3NYM9</accession>
<feature type="compositionally biased region" description="Low complexity" evidence="1">
    <location>
        <begin position="195"/>
        <end position="226"/>
    </location>
</feature>
<organism evidence="2 3">
    <name type="scientific">Polyporus arcularius HHB13444</name>
    <dbReference type="NCBI Taxonomy" id="1314778"/>
    <lineage>
        <taxon>Eukaryota</taxon>
        <taxon>Fungi</taxon>
        <taxon>Dikarya</taxon>
        <taxon>Basidiomycota</taxon>
        <taxon>Agaricomycotina</taxon>
        <taxon>Agaricomycetes</taxon>
        <taxon>Polyporales</taxon>
        <taxon>Polyporaceae</taxon>
        <taxon>Polyporus</taxon>
    </lineage>
</organism>
<evidence type="ECO:0000256" key="1">
    <source>
        <dbReference type="SAM" id="MobiDB-lite"/>
    </source>
</evidence>
<evidence type="ECO:0000313" key="2">
    <source>
        <dbReference type="EMBL" id="TFK82464.1"/>
    </source>
</evidence>
<feature type="region of interest" description="Disordered" evidence="1">
    <location>
        <begin position="626"/>
        <end position="658"/>
    </location>
</feature>
<feature type="compositionally biased region" description="Basic and acidic residues" evidence="1">
    <location>
        <begin position="557"/>
        <end position="571"/>
    </location>
</feature>
<reference evidence="2 3" key="1">
    <citation type="journal article" date="2019" name="Nat. Ecol. Evol.">
        <title>Megaphylogeny resolves global patterns of mushroom evolution.</title>
        <authorList>
            <person name="Varga T."/>
            <person name="Krizsan K."/>
            <person name="Foldi C."/>
            <person name="Dima B."/>
            <person name="Sanchez-Garcia M."/>
            <person name="Sanchez-Ramirez S."/>
            <person name="Szollosi G.J."/>
            <person name="Szarkandi J.G."/>
            <person name="Papp V."/>
            <person name="Albert L."/>
            <person name="Andreopoulos W."/>
            <person name="Angelini C."/>
            <person name="Antonin V."/>
            <person name="Barry K.W."/>
            <person name="Bougher N.L."/>
            <person name="Buchanan P."/>
            <person name="Buyck B."/>
            <person name="Bense V."/>
            <person name="Catcheside P."/>
            <person name="Chovatia M."/>
            <person name="Cooper J."/>
            <person name="Damon W."/>
            <person name="Desjardin D."/>
            <person name="Finy P."/>
            <person name="Geml J."/>
            <person name="Haridas S."/>
            <person name="Hughes K."/>
            <person name="Justo A."/>
            <person name="Karasinski D."/>
            <person name="Kautmanova I."/>
            <person name="Kiss B."/>
            <person name="Kocsube S."/>
            <person name="Kotiranta H."/>
            <person name="LaButti K.M."/>
            <person name="Lechner B.E."/>
            <person name="Liimatainen K."/>
            <person name="Lipzen A."/>
            <person name="Lukacs Z."/>
            <person name="Mihaltcheva S."/>
            <person name="Morgado L.N."/>
            <person name="Niskanen T."/>
            <person name="Noordeloos M.E."/>
            <person name="Ohm R.A."/>
            <person name="Ortiz-Santana B."/>
            <person name="Ovrebo C."/>
            <person name="Racz N."/>
            <person name="Riley R."/>
            <person name="Savchenko A."/>
            <person name="Shiryaev A."/>
            <person name="Soop K."/>
            <person name="Spirin V."/>
            <person name="Szebenyi C."/>
            <person name="Tomsovsky M."/>
            <person name="Tulloss R.E."/>
            <person name="Uehling J."/>
            <person name="Grigoriev I.V."/>
            <person name="Vagvolgyi C."/>
            <person name="Papp T."/>
            <person name="Martin F.M."/>
            <person name="Miettinen O."/>
            <person name="Hibbett D.S."/>
            <person name="Nagy L.G."/>
        </authorList>
    </citation>
    <scope>NUCLEOTIDE SEQUENCE [LARGE SCALE GENOMIC DNA]</scope>
    <source>
        <strain evidence="2 3">HHB13444</strain>
    </source>
</reference>
<proteinExistence type="predicted"/>
<protein>
    <submittedName>
        <fullName evidence="2">Uncharacterized protein</fullName>
    </submittedName>
</protein>
<feature type="region of interest" description="Disordered" evidence="1">
    <location>
        <begin position="715"/>
        <end position="734"/>
    </location>
</feature>
<name>A0A5C3NYM9_9APHY</name>